<dbReference type="EMBL" id="JMTB01000158">
    <property type="protein sequence ID" value="KFB95397.1"/>
    <property type="molecule type" value="Genomic_DNA"/>
</dbReference>
<reference evidence="2" key="1">
    <citation type="submission" date="2014-05" db="EMBL/GenBank/DDBJ databases">
        <title>ATOL: Assembling a taxonomically balanced genome-scale reconstruction of the evolutionary history of the Enterobacteriaceae.</title>
        <authorList>
            <person name="Plunkett G. III"/>
            <person name="Neeno-Eckwall E.C."/>
            <person name="Glasner J.D."/>
            <person name="Perna N.T."/>
        </authorList>
    </citation>
    <scope>NUCLEOTIDE SEQUENCE [LARGE SCALE GENOMIC DNA]</scope>
    <source>
        <strain evidence="2">ATCC 49490</strain>
    </source>
</reference>
<organism evidence="1 2">
    <name type="scientific">Trabulsiella guamensis ATCC 49490</name>
    <dbReference type="NCBI Taxonomy" id="1005994"/>
    <lineage>
        <taxon>Bacteria</taxon>
        <taxon>Pseudomonadati</taxon>
        <taxon>Pseudomonadota</taxon>
        <taxon>Gammaproteobacteria</taxon>
        <taxon>Enterobacterales</taxon>
        <taxon>Enterobacteriaceae</taxon>
        <taxon>Trabulsiella</taxon>
    </lineage>
</organism>
<dbReference type="AlphaFoldDB" id="A0A084ZD53"/>
<evidence type="ECO:0000313" key="2">
    <source>
        <dbReference type="Proteomes" id="UP000028630"/>
    </source>
</evidence>
<sequence>MSTENNRLPKEVAYAHAIQLASAFISNGDIRLKGSTRPESDSFEMTMELIETLYQRVQDTWKHLD</sequence>
<gene>
    <name evidence="1" type="ORF">GTGU_04699</name>
</gene>
<proteinExistence type="predicted"/>
<accession>A0A084ZD53</accession>
<evidence type="ECO:0000313" key="1">
    <source>
        <dbReference type="EMBL" id="KFB95397.1"/>
    </source>
</evidence>
<keyword evidence="2" id="KW-1185">Reference proteome</keyword>
<protein>
    <submittedName>
        <fullName evidence="1">Uncharacterized protein</fullName>
    </submittedName>
</protein>
<dbReference type="RefSeq" id="WP_038163463.1">
    <property type="nucleotide sequence ID" value="NZ_JMTB01000158.1"/>
</dbReference>
<name>A0A084ZD53_9ENTR</name>
<comment type="caution">
    <text evidence="1">The sequence shown here is derived from an EMBL/GenBank/DDBJ whole genome shotgun (WGS) entry which is preliminary data.</text>
</comment>
<dbReference type="Proteomes" id="UP000028630">
    <property type="component" value="Unassembled WGS sequence"/>
</dbReference>